<feature type="transmembrane region" description="Helical" evidence="9">
    <location>
        <begin position="211"/>
        <end position="229"/>
    </location>
</feature>
<keyword evidence="3 7" id="KW-0813">Transport</keyword>
<dbReference type="InterPro" id="IPR026030">
    <property type="entry name" value="Pur-cyt_permease_Fcy2/21/22"/>
</dbReference>
<dbReference type="InterPro" id="IPR001248">
    <property type="entry name" value="Pur-cyt_permease"/>
</dbReference>
<dbReference type="AlphaFoldDB" id="A0A561E3Z6"/>
<feature type="transmembrane region" description="Helical" evidence="9">
    <location>
        <begin position="448"/>
        <end position="464"/>
    </location>
</feature>
<dbReference type="RefSeq" id="WP_145229227.1">
    <property type="nucleotide sequence ID" value="NZ_VIVQ01000002.1"/>
</dbReference>
<reference evidence="10 11" key="1">
    <citation type="submission" date="2019-06" db="EMBL/GenBank/DDBJ databases">
        <title>Sequencing the genomes of 1000 actinobacteria strains.</title>
        <authorList>
            <person name="Klenk H.-P."/>
        </authorList>
    </citation>
    <scope>NUCLEOTIDE SEQUENCE [LARGE SCALE GENOMIC DNA]</scope>
    <source>
        <strain evidence="10 11">DSM 19560</strain>
    </source>
</reference>
<evidence type="ECO:0000256" key="6">
    <source>
        <dbReference type="ARBA" id="ARBA00023136"/>
    </source>
</evidence>
<keyword evidence="11" id="KW-1185">Reference proteome</keyword>
<dbReference type="EMBL" id="VIVQ01000002">
    <property type="protein sequence ID" value="TWE10336.1"/>
    <property type="molecule type" value="Genomic_DNA"/>
</dbReference>
<evidence type="ECO:0000313" key="11">
    <source>
        <dbReference type="Proteomes" id="UP000318297"/>
    </source>
</evidence>
<evidence type="ECO:0000256" key="8">
    <source>
        <dbReference type="SAM" id="MobiDB-lite"/>
    </source>
</evidence>
<comment type="similarity">
    <text evidence="2 7">Belongs to the purine-cytosine permease (2.A.39) family.</text>
</comment>
<keyword evidence="6 7" id="KW-0472">Membrane</keyword>
<feature type="transmembrane region" description="Helical" evidence="9">
    <location>
        <begin position="69"/>
        <end position="89"/>
    </location>
</feature>
<dbReference type="Gene3D" id="1.10.4160.10">
    <property type="entry name" value="Hydantoin permease"/>
    <property type="match status" value="1"/>
</dbReference>
<feature type="transmembrane region" description="Helical" evidence="9">
    <location>
        <begin position="109"/>
        <end position="129"/>
    </location>
</feature>
<dbReference type="PANTHER" id="PTHR31806">
    <property type="entry name" value="PURINE-CYTOSINE PERMEASE FCY2-RELATED"/>
    <property type="match status" value="1"/>
</dbReference>
<comment type="subcellular location">
    <subcellularLocation>
        <location evidence="1">Membrane</location>
        <topology evidence="1">Multi-pass membrane protein</topology>
    </subcellularLocation>
</comment>
<keyword evidence="4 9" id="KW-0812">Transmembrane</keyword>
<gene>
    <name evidence="10" type="ORF">BKA23_2692</name>
</gene>
<evidence type="ECO:0000313" key="10">
    <source>
        <dbReference type="EMBL" id="TWE10336.1"/>
    </source>
</evidence>
<feature type="transmembrane region" description="Helical" evidence="9">
    <location>
        <begin position="178"/>
        <end position="199"/>
    </location>
</feature>
<evidence type="ECO:0000256" key="3">
    <source>
        <dbReference type="ARBA" id="ARBA00022448"/>
    </source>
</evidence>
<feature type="transmembrane region" description="Helical" evidence="9">
    <location>
        <begin position="249"/>
        <end position="270"/>
    </location>
</feature>
<dbReference type="PANTHER" id="PTHR31806:SF1">
    <property type="entry name" value="PURINE-CYTOSINE PERMEASE FCY2-RELATED"/>
    <property type="match status" value="1"/>
</dbReference>
<evidence type="ECO:0000256" key="7">
    <source>
        <dbReference type="PIRNR" id="PIRNR002744"/>
    </source>
</evidence>
<feature type="transmembrane region" description="Helical" evidence="9">
    <location>
        <begin position="368"/>
        <end position="389"/>
    </location>
</feature>
<feature type="transmembrane region" description="Helical" evidence="9">
    <location>
        <begin position="337"/>
        <end position="356"/>
    </location>
</feature>
<comment type="caution">
    <text evidence="10">The sequence shown here is derived from an EMBL/GenBank/DDBJ whole genome shotgun (WGS) entry which is preliminary data.</text>
</comment>
<protein>
    <submittedName>
        <fullName evidence="10">Purine-cytosine permease-like protein</fullName>
    </submittedName>
</protein>
<keyword evidence="5 9" id="KW-1133">Transmembrane helix</keyword>
<feature type="transmembrane region" description="Helical" evidence="9">
    <location>
        <begin position="44"/>
        <end position="63"/>
    </location>
</feature>
<evidence type="ECO:0000256" key="9">
    <source>
        <dbReference type="SAM" id="Phobius"/>
    </source>
</evidence>
<organism evidence="10 11">
    <name type="scientific">Rudaeicoccus suwonensis</name>
    <dbReference type="NCBI Taxonomy" id="657409"/>
    <lineage>
        <taxon>Bacteria</taxon>
        <taxon>Bacillati</taxon>
        <taxon>Actinomycetota</taxon>
        <taxon>Actinomycetes</taxon>
        <taxon>Micrococcales</taxon>
        <taxon>Dermacoccaceae</taxon>
        <taxon>Rudaeicoccus</taxon>
    </lineage>
</organism>
<name>A0A561E3Z6_9MICO</name>
<dbReference type="GO" id="GO:0005886">
    <property type="term" value="C:plasma membrane"/>
    <property type="evidence" value="ECO:0007669"/>
    <property type="project" value="TreeGrafter"/>
</dbReference>
<evidence type="ECO:0000256" key="4">
    <source>
        <dbReference type="ARBA" id="ARBA00022692"/>
    </source>
</evidence>
<feature type="transmembrane region" description="Helical" evidence="9">
    <location>
        <begin position="149"/>
        <end position="171"/>
    </location>
</feature>
<dbReference type="GO" id="GO:0022857">
    <property type="term" value="F:transmembrane transporter activity"/>
    <property type="evidence" value="ECO:0007669"/>
    <property type="project" value="InterPro"/>
</dbReference>
<evidence type="ECO:0000256" key="2">
    <source>
        <dbReference type="ARBA" id="ARBA00008974"/>
    </source>
</evidence>
<proteinExistence type="inferred from homology"/>
<dbReference type="Proteomes" id="UP000318297">
    <property type="component" value="Unassembled WGS sequence"/>
</dbReference>
<feature type="transmembrane region" description="Helical" evidence="9">
    <location>
        <begin position="410"/>
        <end position="428"/>
    </location>
</feature>
<accession>A0A561E3Z6</accession>
<feature type="region of interest" description="Disordered" evidence="8">
    <location>
        <begin position="1"/>
        <end position="20"/>
    </location>
</feature>
<evidence type="ECO:0000256" key="5">
    <source>
        <dbReference type="ARBA" id="ARBA00022989"/>
    </source>
</evidence>
<sequence>MSEEVLAQPGQPGQSVEAAGRVERRSIDVVPLEERHGNLRSMGAVWFVANINLTAMATGIVCLALGNSLFWTLVAIVVWSFFGTIFMAFHSTQGPHLGLPQLVQSRPQFGYIGAAITVFVFALANYIAYNTSDALLSSDAAHSVLHVPLWLGYVVAAGVAAVIAIFGYDLIHKINRVLTVPVIVLMIFATIAAFATGHITSSMLAPGHFHLAPFMTTLAIVGGFQLGWAPYVSDYSRYLPPSVGTKASFWWTFLPSSLSAIWVFGLGALVGAGTGEADLVPALQKAGNDLFTGGGDIIVVGLLVGLLAVMAINQYGGSLTMLSIASTFKPFTPGRRARVATVLAMAVIVWLISAVVGESNFDSFYASALTYLAYAFTPWTAINLVDFFFVRRGVYAVSDIFKPNGVYGRWGWRGTATYLTTIVVMLPFMVNPGYYTGFIAKKLDSVDYSIGIGLVVAAALYWALTRSLDLSKERELAASDPLYVTHDLREGSEV</sequence>
<dbReference type="PIRSF" id="PIRSF002744">
    <property type="entry name" value="Pur-cyt_permease"/>
    <property type="match status" value="1"/>
</dbReference>
<evidence type="ECO:0000256" key="1">
    <source>
        <dbReference type="ARBA" id="ARBA00004141"/>
    </source>
</evidence>
<dbReference type="Pfam" id="PF02133">
    <property type="entry name" value="Transp_cyt_pur"/>
    <property type="match status" value="1"/>
</dbReference>
<feature type="transmembrane region" description="Helical" evidence="9">
    <location>
        <begin position="290"/>
        <end position="316"/>
    </location>
</feature>
<dbReference type="OrthoDB" id="9809167at2"/>